<keyword evidence="1" id="KW-1133">Transmembrane helix</keyword>
<reference evidence="2 3" key="1">
    <citation type="submission" date="2013-04" db="EMBL/GenBank/DDBJ databases">
        <authorList>
            <person name="Harkins D.M."/>
            <person name="Durkin A.S."/>
            <person name="Brinkac L.M."/>
            <person name="Haft D.H."/>
            <person name="Selengut J.D."/>
            <person name="Sanka R."/>
            <person name="DePew J."/>
            <person name="Purushe J."/>
            <person name="Hartskeerl R.A."/>
            <person name="Ahmed A."/>
            <person name="van der Linden H."/>
            <person name="Goris M.G.A."/>
            <person name="Vinetz J.M."/>
            <person name="Sutton G.G."/>
            <person name="Nierman W.C."/>
            <person name="Fouts D.E."/>
        </authorList>
    </citation>
    <scope>NUCLEOTIDE SEQUENCE [LARGE SCALE GENOMIC DNA]</scope>
    <source>
        <strain evidence="2 3">Sao Paulo</strain>
    </source>
</reference>
<dbReference type="Proteomes" id="UP000013996">
    <property type="component" value="Unassembled WGS sequence"/>
</dbReference>
<evidence type="ECO:0000256" key="1">
    <source>
        <dbReference type="SAM" id="Phobius"/>
    </source>
</evidence>
<keyword evidence="1" id="KW-0472">Membrane</keyword>
<evidence type="ECO:0000313" key="2">
    <source>
        <dbReference type="EMBL" id="EOQ89039.1"/>
    </source>
</evidence>
<name>A0A5E8HCR8_9LEPT</name>
<dbReference type="AlphaFoldDB" id="A0A5E8HCR8"/>
<sequence length="55" mass="6700">MISYRFPNPKVYLSKMVCKEIYFDSIFVGIFFFTFTARHKSIKQIWNKILTQFIL</sequence>
<protein>
    <submittedName>
        <fullName evidence="2">Uncharacterized protein</fullName>
    </submittedName>
</protein>
<accession>A0A5E8HCR8</accession>
<feature type="transmembrane region" description="Helical" evidence="1">
    <location>
        <begin position="20"/>
        <end position="37"/>
    </location>
</feature>
<evidence type="ECO:0000313" key="3">
    <source>
        <dbReference type="Proteomes" id="UP000013996"/>
    </source>
</evidence>
<keyword evidence="1" id="KW-0812">Transmembrane</keyword>
<comment type="caution">
    <text evidence="2">The sequence shown here is derived from an EMBL/GenBank/DDBJ whole genome shotgun (WGS) entry which is preliminary data.</text>
</comment>
<organism evidence="2 3">
    <name type="scientific">Leptospira yanagawae serovar Saopaulo str. Sao Paulo = ATCC 700523</name>
    <dbReference type="NCBI Taxonomy" id="1249483"/>
    <lineage>
        <taxon>Bacteria</taxon>
        <taxon>Pseudomonadati</taxon>
        <taxon>Spirochaetota</taxon>
        <taxon>Spirochaetia</taxon>
        <taxon>Leptospirales</taxon>
        <taxon>Leptospiraceae</taxon>
        <taxon>Leptospira</taxon>
    </lineage>
</organism>
<gene>
    <name evidence="2" type="ORF">LEP1GSC202_1784</name>
</gene>
<dbReference type="EMBL" id="AOGX02000015">
    <property type="protein sequence ID" value="EOQ89039.1"/>
    <property type="molecule type" value="Genomic_DNA"/>
</dbReference>
<proteinExistence type="predicted"/>